<dbReference type="InterPro" id="IPR007371">
    <property type="entry name" value="TPK_catalytic"/>
</dbReference>
<dbReference type="Gene3D" id="2.60.120.320">
    <property type="entry name" value="Thiamin pyrophosphokinase, thiamin-binding domain"/>
    <property type="match status" value="1"/>
</dbReference>
<dbReference type="GO" id="GO:0030975">
    <property type="term" value="F:thiamine binding"/>
    <property type="evidence" value="ECO:0007669"/>
    <property type="project" value="InterPro"/>
</dbReference>
<protein>
    <recommendedName>
        <fullName evidence="5">Thiamin pyrophosphokinase thiamin-binding domain-containing protein</fullName>
    </recommendedName>
</protein>
<dbReference type="NCBIfam" id="TIGR01378">
    <property type="entry name" value="thi_PPkinase"/>
    <property type="match status" value="1"/>
</dbReference>
<dbReference type="Pfam" id="PF04265">
    <property type="entry name" value="TPK_B1_binding"/>
    <property type="match status" value="1"/>
</dbReference>
<dbReference type="Proteomes" id="UP000681722">
    <property type="component" value="Unassembled WGS sequence"/>
</dbReference>
<dbReference type="Gene3D" id="3.40.50.10240">
    <property type="entry name" value="Thiamin pyrophosphokinase, catalytic domain"/>
    <property type="match status" value="1"/>
</dbReference>
<dbReference type="EMBL" id="CAJNOK010004123">
    <property type="protein sequence ID" value="CAF0926617.1"/>
    <property type="molecule type" value="Genomic_DNA"/>
</dbReference>
<dbReference type="InterPro" id="IPR007373">
    <property type="entry name" value="Thiamin_PyroPKinase_B1-bd"/>
</dbReference>
<keyword evidence="3" id="KW-0418">Kinase</keyword>
<dbReference type="SUPFAM" id="SSF63999">
    <property type="entry name" value="Thiamin pyrophosphokinase, catalytic domain"/>
    <property type="match status" value="1"/>
</dbReference>
<dbReference type="Pfam" id="PF04263">
    <property type="entry name" value="TPK_catalytic"/>
    <property type="match status" value="1"/>
</dbReference>
<keyword evidence="1" id="KW-0808">Transferase</keyword>
<dbReference type="SUPFAM" id="SSF63862">
    <property type="entry name" value="Thiamin pyrophosphokinase, substrate-binding domain"/>
    <property type="match status" value="1"/>
</dbReference>
<dbReference type="InterPro" id="IPR036759">
    <property type="entry name" value="TPK_catalytic_sf"/>
</dbReference>
<evidence type="ECO:0000313" key="10">
    <source>
        <dbReference type="Proteomes" id="UP000663829"/>
    </source>
</evidence>
<proteinExistence type="predicted"/>
<dbReference type="Proteomes" id="UP000682733">
    <property type="component" value="Unassembled WGS sequence"/>
</dbReference>
<dbReference type="Proteomes" id="UP000677228">
    <property type="component" value="Unassembled WGS sequence"/>
</dbReference>
<dbReference type="EMBL" id="CAJNOQ010017140">
    <property type="protein sequence ID" value="CAF1393857.1"/>
    <property type="molecule type" value="Genomic_DNA"/>
</dbReference>
<dbReference type="PANTHER" id="PTHR13622:SF8">
    <property type="entry name" value="THIAMIN PYROPHOSPHOKINASE 1"/>
    <property type="match status" value="1"/>
</dbReference>
<evidence type="ECO:0000313" key="7">
    <source>
        <dbReference type="EMBL" id="CAF1393857.1"/>
    </source>
</evidence>
<evidence type="ECO:0000313" key="6">
    <source>
        <dbReference type="EMBL" id="CAF0926617.1"/>
    </source>
</evidence>
<keyword evidence="10" id="KW-1185">Reference proteome</keyword>
<dbReference type="OrthoDB" id="25149at2759"/>
<evidence type="ECO:0000313" key="8">
    <source>
        <dbReference type="EMBL" id="CAF3703627.1"/>
    </source>
</evidence>
<dbReference type="InterPro" id="IPR036371">
    <property type="entry name" value="TPK_B1-bd_sf"/>
</dbReference>
<evidence type="ECO:0000313" key="9">
    <source>
        <dbReference type="EMBL" id="CAF4288129.1"/>
    </source>
</evidence>
<dbReference type="SMART" id="SM00983">
    <property type="entry name" value="TPK_B1_binding"/>
    <property type="match status" value="1"/>
</dbReference>
<gene>
    <name evidence="7" type="ORF">GPM918_LOCUS32929</name>
    <name evidence="6" type="ORF">OVA965_LOCUS10917</name>
    <name evidence="9" type="ORF">SRO942_LOCUS33601</name>
    <name evidence="8" type="ORF">TMI583_LOCUS10913</name>
</gene>
<feature type="domain" description="Thiamin pyrophosphokinase thiamin-binding" evidence="5">
    <location>
        <begin position="180"/>
        <end position="255"/>
    </location>
</feature>
<dbReference type="AlphaFoldDB" id="A0A815KCM6"/>
<keyword evidence="4" id="KW-0067">ATP-binding</keyword>
<evidence type="ECO:0000259" key="5">
    <source>
        <dbReference type="SMART" id="SM00983"/>
    </source>
</evidence>
<accession>A0A815KCM6</accession>
<evidence type="ECO:0000256" key="1">
    <source>
        <dbReference type="ARBA" id="ARBA00022679"/>
    </source>
</evidence>
<organism evidence="7 10">
    <name type="scientific">Didymodactylos carnosus</name>
    <dbReference type="NCBI Taxonomy" id="1234261"/>
    <lineage>
        <taxon>Eukaryota</taxon>
        <taxon>Metazoa</taxon>
        <taxon>Spiralia</taxon>
        <taxon>Gnathifera</taxon>
        <taxon>Rotifera</taxon>
        <taxon>Eurotatoria</taxon>
        <taxon>Bdelloidea</taxon>
        <taxon>Philodinida</taxon>
        <taxon>Philodinidae</taxon>
        <taxon>Didymodactylos</taxon>
    </lineage>
</organism>
<keyword evidence="2" id="KW-0547">Nucleotide-binding</keyword>
<evidence type="ECO:0000256" key="3">
    <source>
        <dbReference type="ARBA" id="ARBA00022777"/>
    </source>
</evidence>
<dbReference type="GO" id="GO:0016301">
    <property type="term" value="F:kinase activity"/>
    <property type="evidence" value="ECO:0007669"/>
    <property type="project" value="UniProtKB-KW"/>
</dbReference>
<dbReference type="CDD" id="cd07995">
    <property type="entry name" value="TPK"/>
    <property type="match status" value="1"/>
</dbReference>
<sequence length="268" mass="30512">MTTYSVTHHHYPYNVFEKHFHTESTSQLSYGIIILNHARDSLDKLLTKPLWKNAKIRGCADGGANMLKDFTFKLVNADEKNHFIPDYISGDMDSITSTTKNYYAKYNVQLIHTPDQNATDFTKCIQIMLERSSLDVIYIFSTFGGRFDQAMSIIHTLYLFPTIELYLVTDEDITFVLRPGYNHIHIKSPLRGEYCSLLPIAGPVTSVSTKGLKWNLDGNTTLDFHTLVSSSNAYDEELLKSDVADHVEVCTEKDLVWSMTYNVNLICA</sequence>
<dbReference type="GO" id="GO:0004788">
    <property type="term" value="F:thiamine diphosphokinase activity"/>
    <property type="evidence" value="ECO:0007669"/>
    <property type="project" value="InterPro"/>
</dbReference>
<dbReference type="EMBL" id="CAJOBA010004125">
    <property type="protein sequence ID" value="CAF3703627.1"/>
    <property type="molecule type" value="Genomic_DNA"/>
</dbReference>
<dbReference type="PANTHER" id="PTHR13622">
    <property type="entry name" value="THIAMIN PYROPHOSPHOKINASE"/>
    <property type="match status" value="1"/>
</dbReference>
<dbReference type="EMBL" id="CAJOBC010082550">
    <property type="protein sequence ID" value="CAF4288129.1"/>
    <property type="molecule type" value="Genomic_DNA"/>
</dbReference>
<dbReference type="GO" id="GO:0009229">
    <property type="term" value="P:thiamine diphosphate biosynthetic process"/>
    <property type="evidence" value="ECO:0007669"/>
    <property type="project" value="InterPro"/>
</dbReference>
<dbReference type="GO" id="GO:0006772">
    <property type="term" value="P:thiamine metabolic process"/>
    <property type="evidence" value="ECO:0007669"/>
    <property type="project" value="InterPro"/>
</dbReference>
<dbReference type="FunFam" id="2.60.120.320:FF:000001">
    <property type="entry name" value="Thiamine pyrophosphokinase"/>
    <property type="match status" value="1"/>
</dbReference>
<dbReference type="GO" id="GO:0005524">
    <property type="term" value="F:ATP binding"/>
    <property type="evidence" value="ECO:0007669"/>
    <property type="project" value="UniProtKB-KW"/>
</dbReference>
<evidence type="ECO:0000256" key="2">
    <source>
        <dbReference type="ARBA" id="ARBA00022741"/>
    </source>
</evidence>
<reference evidence="7" key="1">
    <citation type="submission" date="2021-02" db="EMBL/GenBank/DDBJ databases">
        <authorList>
            <person name="Nowell W R."/>
        </authorList>
    </citation>
    <scope>NUCLEOTIDE SEQUENCE</scope>
</reference>
<name>A0A815KCM6_9BILA</name>
<dbReference type="InterPro" id="IPR006282">
    <property type="entry name" value="Thi_PPkinase"/>
</dbReference>
<comment type="caution">
    <text evidence="7">The sequence shown here is derived from an EMBL/GenBank/DDBJ whole genome shotgun (WGS) entry which is preliminary data.</text>
</comment>
<evidence type="ECO:0000256" key="4">
    <source>
        <dbReference type="ARBA" id="ARBA00022840"/>
    </source>
</evidence>
<dbReference type="Proteomes" id="UP000663829">
    <property type="component" value="Unassembled WGS sequence"/>
</dbReference>